<dbReference type="Proteomes" id="UP001066276">
    <property type="component" value="Chromosome 11"/>
</dbReference>
<evidence type="ECO:0000313" key="2">
    <source>
        <dbReference type="EMBL" id="KAJ1090758.1"/>
    </source>
</evidence>
<sequence length="244" mass="26592">MPNPGFDASNVVTVSAGGVNSAATGWPPPPSRMAEVMLGERGNADAGNCLGNPDIRVPESIDREDGLCEWRAKEKQDAEGDEEEERTNDRGNTENNEDILEENGLPKAGKGAEGHKLRHVPGGTWLTKGPADYLSRFPDPSALYQSRSWDGVCSRLSDHPAPDVPESETILRFYVGDDALPRCQGNTDAENCLGNPDIWAPECIEREDGLCAELAKEKQDADGDEEEERTNDRGNTENNEDVLE</sequence>
<proteinExistence type="predicted"/>
<organism evidence="2 3">
    <name type="scientific">Pleurodeles waltl</name>
    <name type="common">Iberian ribbed newt</name>
    <dbReference type="NCBI Taxonomy" id="8319"/>
    <lineage>
        <taxon>Eukaryota</taxon>
        <taxon>Metazoa</taxon>
        <taxon>Chordata</taxon>
        <taxon>Craniata</taxon>
        <taxon>Vertebrata</taxon>
        <taxon>Euteleostomi</taxon>
        <taxon>Amphibia</taxon>
        <taxon>Batrachia</taxon>
        <taxon>Caudata</taxon>
        <taxon>Salamandroidea</taxon>
        <taxon>Salamandridae</taxon>
        <taxon>Pleurodelinae</taxon>
        <taxon>Pleurodeles</taxon>
    </lineage>
</organism>
<feature type="region of interest" description="Disordered" evidence="1">
    <location>
        <begin position="214"/>
        <end position="244"/>
    </location>
</feature>
<protein>
    <submittedName>
        <fullName evidence="2">Uncharacterized protein</fullName>
    </submittedName>
</protein>
<evidence type="ECO:0000256" key="1">
    <source>
        <dbReference type="SAM" id="MobiDB-lite"/>
    </source>
</evidence>
<feature type="compositionally biased region" description="Basic and acidic residues" evidence="1">
    <location>
        <begin position="56"/>
        <end position="78"/>
    </location>
</feature>
<accession>A0AAV7LI76</accession>
<keyword evidence="3" id="KW-1185">Reference proteome</keyword>
<feature type="region of interest" description="Disordered" evidence="1">
    <location>
        <begin position="42"/>
        <end position="125"/>
    </location>
</feature>
<dbReference type="EMBL" id="JANPWB010000015">
    <property type="protein sequence ID" value="KAJ1090758.1"/>
    <property type="molecule type" value="Genomic_DNA"/>
</dbReference>
<gene>
    <name evidence="2" type="ORF">NDU88_003887</name>
</gene>
<dbReference type="AlphaFoldDB" id="A0AAV7LI76"/>
<comment type="caution">
    <text evidence="2">The sequence shown here is derived from an EMBL/GenBank/DDBJ whole genome shotgun (WGS) entry which is preliminary data.</text>
</comment>
<evidence type="ECO:0000313" key="3">
    <source>
        <dbReference type="Proteomes" id="UP001066276"/>
    </source>
</evidence>
<reference evidence="2" key="1">
    <citation type="journal article" date="2022" name="bioRxiv">
        <title>Sequencing and chromosome-scale assembly of the giantPleurodeles waltlgenome.</title>
        <authorList>
            <person name="Brown T."/>
            <person name="Elewa A."/>
            <person name="Iarovenko S."/>
            <person name="Subramanian E."/>
            <person name="Araus A.J."/>
            <person name="Petzold A."/>
            <person name="Susuki M."/>
            <person name="Suzuki K.-i.T."/>
            <person name="Hayashi T."/>
            <person name="Toyoda A."/>
            <person name="Oliveira C."/>
            <person name="Osipova E."/>
            <person name="Leigh N.D."/>
            <person name="Simon A."/>
            <person name="Yun M.H."/>
        </authorList>
    </citation>
    <scope>NUCLEOTIDE SEQUENCE</scope>
    <source>
        <strain evidence="2">20211129_DDA</strain>
        <tissue evidence="2">Liver</tissue>
    </source>
</reference>
<name>A0AAV7LI76_PLEWA</name>